<evidence type="ECO:0000256" key="2">
    <source>
        <dbReference type="ARBA" id="ARBA00007069"/>
    </source>
</evidence>
<evidence type="ECO:0000256" key="6">
    <source>
        <dbReference type="ARBA" id="ARBA00022692"/>
    </source>
</evidence>
<feature type="transmembrane region" description="Helical" evidence="9">
    <location>
        <begin position="179"/>
        <end position="197"/>
    </location>
</feature>
<keyword evidence="5" id="KW-0592">Phosphate transport</keyword>
<dbReference type="AlphaFoldDB" id="A0A497F174"/>
<dbReference type="Proteomes" id="UP000269499">
    <property type="component" value="Unassembled WGS sequence"/>
</dbReference>
<dbReference type="InterPro" id="IPR035906">
    <property type="entry name" value="MetI-like_sf"/>
</dbReference>
<dbReference type="GO" id="GO:0005315">
    <property type="term" value="F:phosphate transmembrane transporter activity"/>
    <property type="evidence" value="ECO:0007669"/>
    <property type="project" value="InterPro"/>
</dbReference>
<evidence type="ECO:0000256" key="5">
    <source>
        <dbReference type="ARBA" id="ARBA00022592"/>
    </source>
</evidence>
<evidence type="ECO:0000256" key="9">
    <source>
        <dbReference type="RuleBase" id="RU363043"/>
    </source>
</evidence>
<evidence type="ECO:0000256" key="3">
    <source>
        <dbReference type="ARBA" id="ARBA00022448"/>
    </source>
</evidence>
<dbReference type="PANTHER" id="PTHR42922:SF1">
    <property type="entry name" value="PHOSPHATE TRANSPORT SYSTEM PERMEASE PROTEIN PSTA"/>
    <property type="match status" value="1"/>
</dbReference>
<evidence type="ECO:0000313" key="12">
    <source>
        <dbReference type="Proteomes" id="UP000269499"/>
    </source>
</evidence>
<feature type="domain" description="ABC transmembrane type-1" evidence="10">
    <location>
        <begin position="63"/>
        <end position="267"/>
    </location>
</feature>
<dbReference type="GO" id="GO:0005886">
    <property type="term" value="C:plasma membrane"/>
    <property type="evidence" value="ECO:0007669"/>
    <property type="project" value="UniProtKB-SubCell"/>
</dbReference>
<evidence type="ECO:0000256" key="7">
    <source>
        <dbReference type="ARBA" id="ARBA00022989"/>
    </source>
</evidence>
<dbReference type="GO" id="GO:0035435">
    <property type="term" value="P:phosphate ion transmembrane transport"/>
    <property type="evidence" value="ECO:0007669"/>
    <property type="project" value="InterPro"/>
</dbReference>
<reference evidence="11 12" key="1">
    <citation type="submission" date="2018-06" db="EMBL/GenBank/DDBJ databases">
        <title>Extensive metabolic versatility and redundancy in microbially diverse, dynamic hydrothermal sediments.</title>
        <authorList>
            <person name="Dombrowski N."/>
            <person name="Teske A."/>
            <person name="Baker B.J."/>
        </authorList>
    </citation>
    <scope>NUCLEOTIDE SEQUENCE [LARGE SCALE GENOMIC DNA]</scope>
    <source>
        <strain evidence="11">B20_G2</strain>
    </source>
</reference>
<keyword evidence="6 9" id="KW-0812">Transmembrane</keyword>
<proteinExistence type="inferred from homology"/>
<sequence>MNWRKFEEELFKALMATTMVFIIGVLLVIIVTVVAKGISSLSLSMLIEPPRNAAREGGILNAILGSLYLASGATLIAFTLALPTAIYVNEYGGRSKFANYLRLSLDLLSGVPSVVFGFFGFILFVLWLSMGISLLAGMLTLAVLELPLMARSIELALSMVPSELREASYALGATKFETILNVVLHQALPGIITAVLISFARGISEAAPVLFTAQFSDFIPYSLFAPSASLPLAVYFYISYPYESARAKAYVASLILIVIVLTINVTLRALSKRFMKYIVR</sequence>
<keyword evidence="4 9" id="KW-1003">Cell membrane</keyword>
<feature type="transmembrane region" description="Helical" evidence="9">
    <location>
        <begin position="250"/>
        <end position="270"/>
    </location>
</feature>
<evidence type="ECO:0000259" key="10">
    <source>
        <dbReference type="PROSITE" id="PS50928"/>
    </source>
</evidence>
<dbReference type="PROSITE" id="PS50928">
    <property type="entry name" value="ABC_TM1"/>
    <property type="match status" value="1"/>
</dbReference>
<accession>A0A497F174</accession>
<evidence type="ECO:0000256" key="8">
    <source>
        <dbReference type="ARBA" id="ARBA00023136"/>
    </source>
</evidence>
<protein>
    <recommendedName>
        <fullName evidence="9">Phosphate transport system permease protein PstA</fullName>
    </recommendedName>
</protein>
<dbReference type="CDD" id="cd06261">
    <property type="entry name" value="TM_PBP2"/>
    <property type="match status" value="1"/>
</dbReference>
<gene>
    <name evidence="11" type="primary">pstA</name>
    <name evidence="11" type="ORF">DRJ26_04410</name>
</gene>
<dbReference type="PANTHER" id="PTHR42922">
    <property type="entry name" value="PHOSPHATE TRANSPORT SYSTEM PERMEASE PROTEIN PSTA"/>
    <property type="match status" value="1"/>
</dbReference>
<evidence type="ECO:0000256" key="4">
    <source>
        <dbReference type="ARBA" id="ARBA00022475"/>
    </source>
</evidence>
<feature type="transmembrane region" description="Helical" evidence="9">
    <location>
        <begin position="107"/>
        <end position="128"/>
    </location>
</feature>
<dbReference type="InterPro" id="IPR000515">
    <property type="entry name" value="MetI-like"/>
</dbReference>
<dbReference type="Gene3D" id="1.10.3720.10">
    <property type="entry name" value="MetI-like"/>
    <property type="match status" value="1"/>
</dbReference>
<keyword evidence="8 9" id="KW-0472">Membrane</keyword>
<keyword evidence="3" id="KW-0813">Transport</keyword>
<comment type="caution">
    <text evidence="11">The sequence shown here is derived from an EMBL/GenBank/DDBJ whole genome shotgun (WGS) entry which is preliminary data.</text>
</comment>
<comment type="subcellular location">
    <subcellularLocation>
        <location evidence="1 9">Cell membrane</location>
        <topology evidence="1 9">Multi-pass membrane protein</topology>
    </subcellularLocation>
</comment>
<comment type="similarity">
    <text evidence="2 9">Belongs to the binding-protein-dependent transport system permease family. CysTW subfamily.</text>
</comment>
<feature type="transmembrane region" description="Helical" evidence="9">
    <location>
        <begin position="218"/>
        <end position="238"/>
    </location>
</feature>
<dbReference type="EMBL" id="QMRA01000104">
    <property type="protein sequence ID" value="RLE52670.1"/>
    <property type="molecule type" value="Genomic_DNA"/>
</dbReference>
<organism evidence="11 12">
    <name type="scientific">Thermoproteota archaeon</name>
    <dbReference type="NCBI Taxonomy" id="2056631"/>
    <lineage>
        <taxon>Archaea</taxon>
        <taxon>Thermoproteota</taxon>
    </lineage>
</organism>
<dbReference type="Pfam" id="PF00528">
    <property type="entry name" value="BPD_transp_1"/>
    <property type="match status" value="1"/>
</dbReference>
<name>A0A497F174_9CREN</name>
<evidence type="ECO:0000313" key="11">
    <source>
        <dbReference type="EMBL" id="RLE52670.1"/>
    </source>
</evidence>
<dbReference type="NCBIfam" id="TIGR00974">
    <property type="entry name" value="3a0107s02c"/>
    <property type="match status" value="1"/>
</dbReference>
<evidence type="ECO:0000256" key="1">
    <source>
        <dbReference type="ARBA" id="ARBA00004651"/>
    </source>
</evidence>
<keyword evidence="7 9" id="KW-1133">Transmembrane helix</keyword>
<feature type="transmembrane region" description="Helical" evidence="9">
    <location>
        <begin position="20"/>
        <end position="47"/>
    </location>
</feature>
<dbReference type="InterPro" id="IPR005672">
    <property type="entry name" value="Phosphate_PstA"/>
</dbReference>
<dbReference type="InterPro" id="IPR051408">
    <property type="entry name" value="Phosphate_transprt_permease"/>
</dbReference>
<feature type="transmembrane region" description="Helical" evidence="9">
    <location>
        <begin position="59"/>
        <end position="87"/>
    </location>
</feature>
<dbReference type="SUPFAM" id="SSF161098">
    <property type="entry name" value="MetI-like"/>
    <property type="match status" value="1"/>
</dbReference>